<reference evidence="2" key="1">
    <citation type="submission" date="2022-08" db="EMBL/GenBank/DDBJ databases">
        <title>Genomic Encyclopedia of Type Strains, Phase V (KMG-V): Genome sequencing to study the core and pangenomes of soil and plant-associated prokaryotes.</title>
        <authorList>
            <person name="Whitman W."/>
        </authorList>
    </citation>
    <scope>NUCLEOTIDE SEQUENCE</scope>
    <source>
        <strain evidence="1">SP2016B</strain>
        <strain evidence="2">SP3012</strain>
    </source>
</reference>
<dbReference type="Proteomes" id="UP001155034">
    <property type="component" value="Unassembled WGS sequence"/>
</dbReference>
<dbReference type="EMBL" id="JANTYZ010000009">
    <property type="protein sequence ID" value="MCS3866131.1"/>
    <property type="molecule type" value="Genomic_DNA"/>
</dbReference>
<organism evidence="2 3">
    <name type="scientific">Salinibacter ruber</name>
    <dbReference type="NCBI Taxonomy" id="146919"/>
    <lineage>
        <taxon>Bacteria</taxon>
        <taxon>Pseudomonadati</taxon>
        <taxon>Rhodothermota</taxon>
        <taxon>Rhodothermia</taxon>
        <taxon>Rhodothermales</taxon>
        <taxon>Salinibacteraceae</taxon>
        <taxon>Salinibacter</taxon>
    </lineage>
</organism>
<dbReference type="EMBL" id="JANUBF010000026">
    <property type="protein sequence ID" value="MCS4037792.1"/>
    <property type="molecule type" value="Genomic_DNA"/>
</dbReference>
<proteinExistence type="predicted"/>
<dbReference type="Proteomes" id="UP001155040">
    <property type="component" value="Unassembled WGS sequence"/>
</dbReference>
<name>A0A9X2UNG6_9BACT</name>
<evidence type="ECO:0000313" key="3">
    <source>
        <dbReference type="Proteomes" id="UP001155040"/>
    </source>
</evidence>
<gene>
    <name evidence="1" type="ORF">GGP82_002702</name>
    <name evidence="2" type="ORF">GGQ01_002879</name>
</gene>
<evidence type="ECO:0000313" key="1">
    <source>
        <dbReference type="EMBL" id="MCS3866131.1"/>
    </source>
</evidence>
<dbReference type="AlphaFoldDB" id="A0A9X2UNG6"/>
<accession>A0A9X2UNG6</accession>
<sequence length="57" mass="6184">MYQPHLVFLLGFLFGACMPALGPFPAEVQDRTPVRSGQTSSARIVDVTDGDTFAARQ</sequence>
<comment type="caution">
    <text evidence="2">The sequence shown here is derived from an EMBL/GenBank/DDBJ whole genome shotgun (WGS) entry which is preliminary data.</text>
</comment>
<evidence type="ECO:0000313" key="2">
    <source>
        <dbReference type="EMBL" id="MCS4037792.1"/>
    </source>
</evidence>
<protein>
    <submittedName>
        <fullName evidence="2">Uncharacterized protein</fullName>
    </submittedName>
</protein>